<comment type="caution">
    <text evidence="2">The sequence shown here is derived from an EMBL/GenBank/DDBJ whole genome shotgun (WGS) entry which is preliminary data.</text>
</comment>
<dbReference type="AlphaFoldDB" id="A0A699QRI3"/>
<feature type="compositionally biased region" description="Basic and acidic residues" evidence="1">
    <location>
        <begin position="67"/>
        <end position="83"/>
    </location>
</feature>
<organism evidence="2">
    <name type="scientific">Tanacetum cinerariifolium</name>
    <name type="common">Dalmatian daisy</name>
    <name type="synonym">Chrysanthemum cinerariifolium</name>
    <dbReference type="NCBI Taxonomy" id="118510"/>
    <lineage>
        <taxon>Eukaryota</taxon>
        <taxon>Viridiplantae</taxon>
        <taxon>Streptophyta</taxon>
        <taxon>Embryophyta</taxon>
        <taxon>Tracheophyta</taxon>
        <taxon>Spermatophyta</taxon>
        <taxon>Magnoliopsida</taxon>
        <taxon>eudicotyledons</taxon>
        <taxon>Gunneridae</taxon>
        <taxon>Pentapetalae</taxon>
        <taxon>asterids</taxon>
        <taxon>campanulids</taxon>
        <taxon>Asterales</taxon>
        <taxon>Asteraceae</taxon>
        <taxon>Asteroideae</taxon>
        <taxon>Anthemideae</taxon>
        <taxon>Anthemidinae</taxon>
        <taxon>Tanacetum</taxon>
    </lineage>
</organism>
<reference evidence="2" key="1">
    <citation type="journal article" date="2019" name="Sci. Rep.">
        <title>Draft genome of Tanacetum cinerariifolium, the natural source of mosquito coil.</title>
        <authorList>
            <person name="Yamashiro T."/>
            <person name="Shiraishi A."/>
            <person name="Satake H."/>
            <person name="Nakayama K."/>
        </authorList>
    </citation>
    <scope>NUCLEOTIDE SEQUENCE</scope>
</reference>
<feature type="non-terminal residue" evidence="2">
    <location>
        <position position="1"/>
    </location>
</feature>
<evidence type="ECO:0000313" key="2">
    <source>
        <dbReference type="EMBL" id="GFC74672.1"/>
    </source>
</evidence>
<accession>A0A699QRI3</accession>
<sequence>CWNIEIRNQEHFDACKVGEGHVQQYVLFLLWFTGSKDHQNTEPDSTIEVKEPESKVHVSPSSSAKTNKYDDKNKREAKGKNTDDPNMPALEDITYSDDEEDVGVEADFSNLETSITITPIPTSRIHKDHPVTQIIGDLSLAPQTWSMTRMVKYQSRLTQINDKDFHTCMFAYFLSQEEPKRVHQALKDSSWIEAMQKDLIQFKMQKVWVLVDLPKG</sequence>
<gene>
    <name evidence="2" type="ORF">Tci_846642</name>
</gene>
<feature type="region of interest" description="Disordered" evidence="1">
    <location>
        <begin position="39"/>
        <end position="91"/>
    </location>
</feature>
<proteinExistence type="predicted"/>
<dbReference type="EMBL" id="BKCJ011048391">
    <property type="protein sequence ID" value="GFC74672.1"/>
    <property type="molecule type" value="Genomic_DNA"/>
</dbReference>
<protein>
    <submittedName>
        <fullName evidence="2">Uncharacterized protein</fullName>
    </submittedName>
</protein>
<name>A0A699QRI3_TANCI</name>
<feature type="compositionally biased region" description="Basic and acidic residues" evidence="1">
    <location>
        <begin position="39"/>
        <end position="56"/>
    </location>
</feature>
<evidence type="ECO:0000256" key="1">
    <source>
        <dbReference type="SAM" id="MobiDB-lite"/>
    </source>
</evidence>